<evidence type="ECO:0000256" key="1">
    <source>
        <dbReference type="SAM" id="SignalP"/>
    </source>
</evidence>
<sequence length="132" mass="13743">MRRFGVPAAMSLLVAMSASMQVQAMDSDEPATVAAPNPPTGPGTVARLDLRIPPTAAALAAFARAGSIGSQPPERVRSIRLEPRKSLIERGVEGSREALIACQQGAYPGATVSVSTVKVAGGEAQPDHCYRF</sequence>
<evidence type="ECO:0008006" key="4">
    <source>
        <dbReference type="Google" id="ProtNLM"/>
    </source>
</evidence>
<dbReference type="EMBL" id="SMBU01000019">
    <property type="protein sequence ID" value="TCU93211.1"/>
    <property type="molecule type" value="Genomic_DNA"/>
</dbReference>
<keyword evidence="3" id="KW-1185">Reference proteome</keyword>
<organism evidence="2 3">
    <name type="scientific">Roseateles saccharophilus</name>
    <name type="common">Pseudomonas saccharophila</name>
    <dbReference type="NCBI Taxonomy" id="304"/>
    <lineage>
        <taxon>Bacteria</taxon>
        <taxon>Pseudomonadati</taxon>
        <taxon>Pseudomonadota</taxon>
        <taxon>Betaproteobacteria</taxon>
        <taxon>Burkholderiales</taxon>
        <taxon>Sphaerotilaceae</taxon>
        <taxon>Roseateles</taxon>
    </lineage>
</organism>
<feature type="signal peptide" evidence="1">
    <location>
        <begin position="1"/>
        <end position="24"/>
    </location>
</feature>
<dbReference type="AlphaFoldDB" id="A0A4R3UQY2"/>
<keyword evidence="1" id="KW-0732">Signal</keyword>
<gene>
    <name evidence="2" type="ORF">EV671_10199</name>
</gene>
<protein>
    <recommendedName>
        <fullName evidence="4">PASTA domain-containing protein</fullName>
    </recommendedName>
</protein>
<accession>A0A4R3UQY2</accession>
<name>A0A4R3UQY2_ROSSA</name>
<dbReference type="RefSeq" id="WP_132573388.1">
    <property type="nucleotide sequence ID" value="NZ_SMBU01000019.1"/>
</dbReference>
<comment type="caution">
    <text evidence="2">The sequence shown here is derived from an EMBL/GenBank/DDBJ whole genome shotgun (WGS) entry which is preliminary data.</text>
</comment>
<reference evidence="2 3" key="1">
    <citation type="submission" date="2019-03" db="EMBL/GenBank/DDBJ databases">
        <title>Genomic Encyclopedia of Type Strains, Phase IV (KMG-IV): sequencing the most valuable type-strain genomes for metagenomic binning, comparative biology and taxonomic classification.</title>
        <authorList>
            <person name="Goeker M."/>
        </authorList>
    </citation>
    <scope>NUCLEOTIDE SEQUENCE [LARGE SCALE GENOMIC DNA]</scope>
    <source>
        <strain evidence="2 3">DSM 654</strain>
    </source>
</reference>
<proteinExistence type="predicted"/>
<dbReference type="Proteomes" id="UP000295110">
    <property type="component" value="Unassembled WGS sequence"/>
</dbReference>
<feature type="chain" id="PRO_5020456835" description="PASTA domain-containing protein" evidence="1">
    <location>
        <begin position="25"/>
        <end position="132"/>
    </location>
</feature>
<evidence type="ECO:0000313" key="3">
    <source>
        <dbReference type="Proteomes" id="UP000295110"/>
    </source>
</evidence>
<dbReference type="OrthoDB" id="9969504at2"/>
<evidence type="ECO:0000313" key="2">
    <source>
        <dbReference type="EMBL" id="TCU93211.1"/>
    </source>
</evidence>